<name>A0A2N0TJ59_BIFLN</name>
<dbReference type="Pfam" id="PF01471">
    <property type="entry name" value="PG_binding_1"/>
    <property type="match status" value="1"/>
</dbReference>
<keyword evidence="2" id="KW-0812">Transmembrane</keyword>
<dbReference type="InterPro" id="IPR002477">
    <property type="entry name" value="Peptidoglycan-bd-like"/>
</dbReference>
<evidence type="ECO:0000313" key="5">
    <source>
        <dbReference type="Proteomes" id="UP000232928"/>
    </source>
</evidence>
<evidence type="ECO:0000256" key="2">
    <source>
        <dbReference type="SAM" id="Phobius"/>
    </source>
</evidence>
<comment type="caution">
    <text evidence="4">The sequence shown here is derived from an EMBL/GenBank/DDBJ whole genome shotgun (WGS) entry which is preliminary data.</text>
</comment>
<keyword evidence="2" id="KW-0472">Membrane</keyword>
<reference evidence="4 5" key="1">
    <citation type="submission" date="2017-12" db="EMBL/GenBank/DDBJ databases">
        <title>Bifidobacterium longum APC/DPC strains.</title>
        <authorList>
            <person name="Arboleya S."/>
        </authorList>
    </citation>
    <scope>NUCLEOTIDE SEQUENCE [LARGE SCALE GENOMIC DNA]</scope>
    <source>
        <strain evidence="4 5">APC1461</strain>
    </source>
</reference>
<dbReference type="Gene3D" id="1.10.101.10">
    <property type="entry name" value="PGBD-like superfamily/PGBD"/>
    <property type="match status" value="1"/>
</dbReference>
<dbReference type="Proteomes" id="UP000232928">
    <property type="component" value="Unassembled WGS sequence"/>
</dbReference>
<proteinExistence type="predicted"/>
<dbReference type="InterPro" id="IPR036366">
    <property type="entry name" value="PGBDSf"/>
</dbReference>
<feature type="compositionally biased region" description="Basic residues" evidence="1">
    <location>
        <begin position="407"/>
        <end position="448"/>
    </location>
</feature>
<feature type="region of interest" description="Disordered" evidence="1">
    <location>
        <begin position="347"/>
        <end position="474"/>
    </location>
</feature>
<evidence type="ECO:0000259" key="3">
    <source>
        <dbReference type="Pfam" id="PF01471"/>
    </source>
</evidence>
<dbReference type="InterPro" id="IPR036365">
    <property type="entry name" value="PGBD-like_sf"/>
</dbReference>
<evidence type="ECO:0000313" key="4">
    <source>
        <dbReference type="EMBL" id="PKD14728.1"/>
    </source>
</evidence>
<feature type="domain" description="Peptidoglycan binding-like" evidence="3">
    <location>
        <begin position="140"/>
        <end position="196"/>
    </location>
</feature>
<dbReference type="SUPFAM" id="SSF47090">
    <property type="entry name" value="PGBD-like"/>
    <property type="match status" value="1"/>
</dbReference>
<keyword evidence="2" id="KW-1133">Transmembrane helix</keyword>
<gene>
    <name evidence="4" type="ORF">APC1461_1060</name>
</gene>
<accession>A0A2N0TJ59</accession>
<protein>
    <recommendedName>
        <fullName evidence="3">Peptidoglycan binding-like domain-containing protein</fullName>
    </recommendedName>
</protein>
<feature type="transmembrane region" description="Helical" evidence="2">
    <location>
        <begin position="15"/>
        <end position="38"/>
    </location>
</feature>
<dbReference type="EMBL" id="PJEG01000012">
    <property type="protein sequence ID" value="PKD14728.1"/>
    <property type="molecule type" value="Genomic_DNA"/>
</dbReference>
<organism evidence="4 5">
    <name type="scientific">Bifidobacterium longum</name>
    <dbReference type="NCBI Taxonomy" id="216816"/>
    <lineage>
        <taxon>Bacteria</taxon>
        <taxon>Bacillati</taxon>
        <taxon>Actinomycetota</taxon>
        <taxon>Actinomycetes</taxon>
        <taxon>Bifidobacteriales</taxon>
        <taxon>Bifidobacteriaceae</taxon>
        <taxon>Bifidobacterium</taxon>
    </lineage>
</organism>
<sequence length="474" mass="50574">MTRTEARRFGKHRRIVTMIIAAIAVIGLAAVCVAVRPWTLAGHVTATGQTGRSQQVDVSTLRAQEVTKGVLNAETRLGASLQYDDASDFAAASGTITQLPVAGKQINTGEQVYEMDGAPVPLFHGDRPFWRTIGDGVSDGPDVTQLEQNLQELGFYGGEVGPHFNWLTREAIRQWQRSLGLTGDAVTGTFDPNTVALAAAAPIRITAVNAKLGQSQVSPASYTGVTLHAQATLTATQAAMFKAGDKAQVVLPDNTTVETTLASVDQGGQKTGDNGQATQPSARIDFPDQSQVAAFGPTAVQVIIPNADASTGEALIVPVTALIASAGRAHRLRVPAVPSDRHRIRLGERDDRPAIHNPAARRTSATGRRGVGTGRIGEPPASPAGPVVGRRTAACGHRPRPGQTAGHHLRRRADRRAGLRNRPHHRRPAAHGGRFRRKPGHGHPRPDHRRTFPQASAHPRRLSHRTRQAESSPL</sequence>
<evidence type="ECO:0000256" key="1">
    <source>
        <dbReference type="SAM" id="MobiDB-lite"/>
    </source>
</evidence>
<dbReference type="AlphaFoldDB" id="A0A2N0TJ59"/>